<dbReference type="GeneID" id="93254174"/>
<evidence type="ECO:0000313" key="3">
    <source>
        <dbReference type="Proteomes" id="UP000245649"/>
    </source>
</evidence>
<dbReference type="AlphaFoldDB" id="A0AAI8NMF6"/>
<gene>
    <name evidence="2" type="ORF">DKC00_16220</name>
    <name evidence="1" type="ORF">DKC11_16945</name>
</gene>
<evidence type="ECO:0000313" key="4">
    <source>
        <dbReference type="Proteomes" id="UP000245760"/>
    </source>
</evidence>
<name>A0AAI8NMF6_9ENTR</name>
<evidence type="ECO:0000313" key="2">
    <source>
        <dbReference type="EMBL" id="AWL66035.1"/>
    </source>
</evidence>
<evidence type="ECO:0000313" key="1">
    <source>
        <dbReference type="EMBL" id="AWL60119.1"/>
    </source>
</evidence>
<dbReference type="Proteomes" id="UP000245760">
    <property type="component" value="Chromosome"/>
</dbReference>
<dbReference type="EMBL" id="CP029432">
    <property type="protein sequence ID" value="AWL66035.1"/>
    <property type="molecule type" value="Genomic_DNA"/>
</dbReference>
<accession>A0AAI8NMF6</accession>
<organism evidence="2 3">
    <name type="scientific">Klebsiella quasipneumoniae</name>
    <dbReference type="NCBI Taxonomy" id="1463165"/>
    <lineage>
        <taxon>Bacteria</taxon>
        <taxon>Pseudomonadati</taxon>
        <taxon>Pseudomonadota</taxon>
        <taxon>Gammaproteobacteria</taxon>
        <taxon>Enterobacterales</taxon>
        <taxon>Enterobacteriaceae</taxon>
        <taxon>Klebsiella/Raoultella group</taxon>
        <taxon>Klebsiella</taxon>
        <taxon>Klebsiella pneumoniae complex</taxon>
    </lineage>
</organism>
<keyword evidence="4" id="KW-1185">Reference proteome</keyword>
<dbReference type="EMBL" id="CP029443">
    <property type="protein sequence ID" value="AWL60119.1"/>
    <property type="molecule type" value="Genomic_DNA"/>
</dbReference>
<sequence>MPLLSPFSGRLFPHSRGKFSKKFFSARCASRDDRRLRQRKKSAPARIFTVSSAKTFHKETKSAGDVS</sequence>
<proteinExistence type="predicted"/>
<dbReference type="Proteomes" id="UP000245649">
    <property type="component" value="Chromosome"/>
</dbReference>
<dbReference type="RefSeq" id="WP_032429218.1">
    <property type="nucleotide sequence ID" value="NZ_CABWWK010000013.1"/>
</dbReference>
<protein>
    <submittedName>
        <fullName evidence="2">Uncharacterized protein</fullName>
    </submittedName>
</protein>
<reference evidence="3 4" key="1">
    <citation type="submission" date="2018-05" db="EMBL/GenBank/DDBJ databases">
        <title>Klebsiella quasipneumonaiae provides a window into carbapenemase gene transfer, plasmid rearrangements and nosocomial acquisition from the hospital environment.</title>
        <authorList>
            <person name="Mathers A.J."/>
            <person name="Vegesana K."/>
            <person name="Stoesser N."/>
            <person name="Crook D."/>
            <person name="Vaughan A."/>
            <person name="Barry K."/>
            <person name="Parikh H."/>
            <person name="Sebra R."/>
            <person name="Kotay S."/>
            <person name="Walker A.S."/>
            <person name="Sheppard A.E."/>
        </authorList>
    </citation>
    <scope>NUCLEOTIDE SEQUENCE [LARGE SCALE GENOMIC DNA]</scope>
    <source>
        <strain evidence="1 4">CAV1947</strain>
        <strain evidence="2 3">CAV2018</strain>
    </source>
</reference>